<feature type="transmembrane region" description="Helical" evidence="1">
    <location>
        <begin position="37"/>
        <end position="61"/>
    </location>
</feature>
<dbReference type="EMBL" id="GG677359">
    <property type="protein sequence ID" value="EER10569.1"/>
    <property type="molecule type" value="Genomic_DNA"/>
</dbReference>
<organism evidence="3">
    <name type="scientific">Perkinsus marinus (strain ATCC 50983 / TXsc)</name>
    <dbReference type="NCBI Taxonomy" id="423536"/>
    <lineage>
        <taxon>Eukaryota</taxon>
        <taxon>Sar</taxon>
        <taxon>Alveolata</taxon>
        <taxon>Perkinsozoa</taxon>
        <taxon>Perkinsea</taxon>
        <taxon>Perkinsida</taxon>
        <taxon>Perkinsidae</taxon>
        <taxon>Perkinsus</taxon>
    </lineage>
</organism>
<feature type="non-terminal residue" evidence="2">
    <location>
        <position position="1"/>
    </location>
</feature>
<keyword evidence="1" id="KW-0812">Transmembrane</keyword>
<sequence>ICKAPTSVTRHFWLRRFVPLGVLSAVTIGTGNSVYRYLSISFTQILKAQTPVYILIVMLIFRVR</sequence>
<dbReference type="RefSeq" id="XP_002778774.1">
    <property type="nucleotide sequence ID" value="XM_002778728.1"/>
</dbReference>
<feature type="transmembrane region" description="Helical" evidence="1">
    <location>
        <begin position="12"/>
        <end position="31"/>
    </location>
</feature>
<accession>C5KY74</accession>
<name>C5KY74_PERM5</name>
<evidence type="ECO:0000256" key="1">
    <source>
        <dbReference type="SAM" id="Phobius"/>
    </source>
</evidence>
<gene>
    <name evidence="2" type="ORF">Pmar_PMAR016788</name>
</gene>
<evidence type="ECO:0000313" key="3">
    <source>
        <dbReference type="Proteomes" id="UP000007800"/>
    </source>
</evidence>
<reference evidence="2 3" key="1">
    <citation type="submission" date="2008-07" db="EMBL/GenBank/DDBJ databases">
        <authorList>
            <person name="El-Sayed N."/>
            <person name="Caler E."/>
            <person name="Inman J."/>
            <person name="Amedeo P."/>
            <person name="Hass B."/>
            <person name="Wortman J."/>
        </authorList>
    </citation>
    <scope>NUCLEOTIDE SEQUENCE [LARGE SCALE GENOMIC DNA]</scope>
    <source>
        <strain evidence="3">ATCC 50983 / TXsc</strain>
    </source>
</reference>
<keyword evidence="1" id="KW-0472">Membrane</keyword>
<keyword evidence="1" id="KW-1133">Transmembrane helix</keyword>
<dbReference type="OrthoDB" id="10267928at2759"/>
<proteinExistence type="predicted"/>
<evidence type="ECO:0008006" key="4">
    <source>
        <dbReference type="Google" id="ProtNLM"/>
    </source>
</evidence>
<protein>
    <recommendedName>
        <fullName evidence="4">Sugar phosphate transporter domain-containing protein</fullName>
    </recommendedName>
</protein>
<dbReference type="GeneID" id="9038609"/>
<keyword evidence="3" id="KW-1185">Reference proteome</keyword>
<dbReference type="Proteomes" id="UP000007800">
    <property type="component" value="Unassembled WGS sequence"/>
</dbReference>
<feature type="non-terminal residue" evidence="2">
    <location>
        <position position="64"/>
    </location>
</feature>
<dbReference type="InParanoid" id="C5KY74"/>
<evidence type="ECO:0000313" key="2">
    <source>
        <dbReference type="EMBL" id="EER10569.1"/>
    </source>
</evidence>
<dbReference type="AlphaFoldDB" id="C5KY74"/>